<dbReference type="PANTHER" id="PTHR12302:SF3">
    <property type="entry name" value="SERINE_THREONINE-PROTEIN KINASE 31"/>
    <property type="match status" value="1"/>
</dbReference>
<dbReference type="Pfam" id="PF05901">
    <property type="entry name" value="Excalibur"/>
    <property type="match status" value="1"/>
</dbReference>
<evidence type="ECO:0000256" key="4">
    <source>
        <dbReference type="SAM" id="MobiDB-lite"/>
    </source>
</evidence>
<accession>A0A1G6YXM9</accession>
<dbReference type="InterPro" id="IPR035437">
    <property type="entry name" value="SNase_OB-fold_sf"/>
</dbReference>
<dbReference type="PROSITE" id="PS50830">
    <property type="entry name" value="TNASE_3"/>
    <property type="match status" value="1"/>
</dbReference>
<evidence type="ECO:0000259" key="6">
    <source>
        <dbReference type="PROSITE" id="PS50830"/>
    </source>
</evidence>
<keyword evidence="2 7" id="KW-0255">Endonuclease</keyword>
<sequence>MPLVIQRLSAAIFVLLALLSGSSAGAAELLGRVVGLADGDTLTLLTAEHRQVRVRLGEIDTPESRQPYGTRAQQILSGLVFGKDVRIVVQDTDRYGRTVGRVYAGPLDVNAEMVRQGAAWVYRQYSRDSELLRIEAEAKAGRRGLWSLPEAERTPPWEWRAAMRGGGTGHSAEAPAAPMRSAPTASSGFTCGGKQYCREMTSCAEARFYLQQCGLSRLDGDRDGVPCESLCR</sequence>
<evidence type="ECO:0000256" key="5">
    <source>
        <dbReference type="SAM" id="SignalP"/>
    </source>
</evidence>
<dbReference type="InterPro" id="IPR008613">
    <property type="entry name" value="Excalibur_Ca-bd_domain"/>
</dbReference>
<dbReference type="InterPro" id="IPR002071">
    <property type="entry name" value="Thermonucl_AS"/>
</dbReference>
<protein>
    <submittedName>
        <fullName evidence="7">Endonuclease YncB, thermonuclease family</fullName>
    </submittedName>
</protein>
<feature type="domain" description="TNase-like" evidence="6">
    <location>
        <begin position="27"/>
        <end position="148"/>
    </location>
</feature>
<organism evidence="7 8">
    <name type="scientific">Belnapia rosea</name>
    <dbReference type="NCBI Taxonomy" id="938405"/>
    <lineage>
        <taxon>Bacteria</taxon>
        <taxon>Pseudomonadati</taxon>
        <taxon>Pseudomonadota</taxon>
        <taxon>Alphaproteobacteria</taxon>
        <taxon>Acetobacterales</taxon>
        <taxon>Roseomonadaceae</taxon>
        <taxon>Belnapia</taxon>
    </lineage>
</organism>
<proteinExistence type="predicted"/>
<feature type="chain" id="PRO_5011741111" evidence="5">
    <location>
        <begin position="27"/>
        <end position="232"/>
    </location>
</feature>
<gene>
    <name evidence="7" type="ORF">SAMN04487779_101524</name>
</gene>
<dbReference type="SUPFAM" id="SSF50199">
    <property type="entry name" value="Staphylococcal nuclease"/>
    <property type="match status" value="1"/>
</dbReference>
<feature type="region of interest" description="Disordered" evidence="4">
    <location>
        <begin position="164"/>
        <end position="184"/>
    </location>
</feature>
<dbReference type="RefSeq" id="WP_090664410.1">
    <property type="nucleotide sequence ID" value="NZ_FMZX01000015.1"/>
</dbReference>
<dbReference type="CDD" id="cd00175">
    <property type="entry name" value="SNc"/>
    <property type="match status" value="1"/>
</dbReference>
<evidence type="ECO:0000256" key="1">
    <source>
        <dbReference type="ARBA" id="ARBA00022722"/>
    </source>
</evidence>
<name>A0A1G6YXM9_9PROT</name>
<dbReference type="Proteomes" id="UP000198925">
    <property type="component" value="Unassembled WGS sequence"/>
</dbReference>
<keyword evidence="8" id="KW-1185">Reference proteome</keyword>
<dbReference type="InterPro" id="IPR016071">
    <property type="entry name" value="Staphylococal_nuclease_OB-fold"/>
</dbReference>
<keyword evidence="5" id="KW-0732">Signal</keyword>
<dbReference type="SMART" id="SM00318">
    <property type="entry name" value="SNc"/>
    <property type="match status" value="1"/>
</dbReference>
<evidence type="ECO:0000256" key="2">
    <source>
        <dbReference type="ARBA" id="ARBA00022759"/>
    </source>
</evidence>
<keyword evidence="3" id="KW-0378">Hydrolase</keyword>
<dbReference type="PROSITE" id="PS01123">
    <property type="entry name" value="TNASE_1"/>
    <property type="match status" value="1"/>
</dbReference>
<dbReference type="AlphaFoldDB" id="A0A1G6YXM9"/>
<evidence type="ECO:0000313" key="8">
    <source>
        <dbReference type="Proteomes" id="UP000198925"/>
    </source>
</evidence>
<evidence type="ECO:0000313" key="7">
    <source>
        <dbReference type="EMBL" id="SDD94395.1"/>
    </source>
</evidence>
<dbReference type="PANTHER" id="PTHR12302">
    <property type="entry name" value="EBNA2 BINDING PROTEIN P100"/>
    <property type="match status" value="1"/>
</dbReference>
<evidence type="ECO:0000256" key="3">
    <source>
        <dbReference type="ARBA" id="ARBA00022801"/>
    </source>
</evidence>
<reference evidence="7 8" key="1">
    <citation type="submission" date="2016-10" db="EMBL/GenBank/DDBJ databases">
        <authorList>
            <person name="de Groot N.N."/>
        </authorList>
    </citation>
    <scope>NUCLEOTIDE SEQUENCE [LARGE SCALE GENOMIC DNA]</scope>
    <source>
        <strain evidence="7 8">CPCC 100156</strain>
    </source>
</reference>
<keyword evidence="1" id="KW-0540">Nuclease</keyword>
<dbReference type="Pfam" id="PF00565">
    <property type="entry name" value="SNase"/>
    <property type="match status" value="1"/>
</dbReference>
<dbReference type="GO" id="GO:0016787">
    <property type="term" value="F:hydrolase activity"/>
    <property type="evidence" value="ECO:0007669"/>
    <property type="project" value="UniProtKB-KW"/>
</dbReference>
<dbReference type="GO" id="GO:0004519">
    <property type="term" value="F:endonuclease activity"/>
    <property type="evidence" value="ECO:0007669"/>
    <property type="project" value="UniProtKB-KW"/>
</dbReference>
<dbReference type="Gene3D" id="2.40.50.90">
    <property type="match status" value="1"/>
</dbReference>
<dbReference type="EMBL" id="FMZX01000015">
    <property type="protein sequence ID" value="SDD94395.1"/>
    <property type="molecule type" value="Genomic_DNA"/>
</dbReference>
<dbReference type="GO" id="GO:0003676">
    <property type="term" value="F:nucleic acid binding"/>
    <property type="evidence" value="ECO:0007669"/>
    <property type="project" value="InterPro"/>
</dbReference>
<feature type="signal peptide" evidence="5">
    <location>
        <begin position="1"/>
        <end position="26"/>
    </location>
</feature>
<dbReference type="PROSITE" id="PS01284">
    <property type="entry name" value="TNASE_2"/>
    <property type="match status" value="1"/>
</dbReference>